<dbReference type="InterPro" id="IPR000160">
    <property type="entry name" value="GGDEF_dom"/>
</dbReference>
<dbReference type="Proteomes" id="UP000326944">
    <property type="component" value="Chromosome"/>
</dbReference>
<evidence type="ECO:0000256" key="3">
    <source>
        <dbReference type="SAM" id="Coils"/>
    </source>
</evidence>
<dbReference type="InterPro" id="IPR043128">
    <property type="entry name" value="Rev_trsase/Diguanyl_cyclase"/>
</dbReference>
<sequence>MTIQNIISKAIKRLEVEGKLLTPDFYAEAFCKEATIANMNVEDCSHLEKYTSTLNKEFQKELQQYRIKTMSELTRFLVARLNRTNQSVCSETLEAQMLFTKRVLQVVSELHNKEASDLAAKSLVLLDSNPNIAQIEQFRQLWTNFITSYDNSFLQKIGIKDKKDLKKSIESIEMTCLESDPNLIESESMHNVASLLVSSLVPSIASSVNEKIANLSHKIRRKPELLSSAAVENEIKEAIKLRIALDKESVKEMVESLDGVLDKLSIRLIEMIERSDKSTTEIEGIKKELEKYNEESENSKVNFKLAHKKLYTLALALEESTKNLSTDLNSHNNEVKRLSKKIEKLENQLNEARAESKEDFLTKLYNKRALDEFIAVKEAEYERYNRNYSIVMLDIDHFKSVNDNYGHDAGDAVLYAFAKIAKQEARTVDIIGRFGGEEFMALLSETDAKGALIFAEKVRKHVQKAKFMYRGNRIEVTVSAGIGERKQHPSLESTIKCADENLYKAKKNGRNQVIYK</sequence>
<proteinExistence type="predicted"/>
<dbReference type="OrthoDB" id="7323245at2"/>
<dbReference type="CDD" id="cd01949">
    <property type="entry name" value="GGDEF"/>
    <property type="match status" value="1"/>
</dbReference>
<name>A0A5P8P273_9BACT</name>
<dbReference type="KEGG" id="sulg:FJR48_08545"/>
<dbReference type="PROSITE" id="PS50887">
    <property type="entry name" value="GGDEF"/>
    <property type="match status" value="1"/>
</dbReference>
<dbReference type="Gene3D" id="3.30.70.270">
    <property type="match status" value="1"/>
</dbReference>
<dbReference type="GO" id="GO:0052621">
    <property type="term" value="F:diguanylate cyclase activity"/>
    <property type="evidence" value="ECO:0007669"/>
    <property type="project" value="UniProtKB-EC"/>
</dbReference>
<organism evidence="5 6">
    <name type="scientific">Sulfurimonas lithotrophica</name>
    <dbReference type="NCBI Taxonomy" id="2590022"/>
    <lineage>
        <taxon>Bacteria</taxon>
        <taxon>Pseudomonadati</taxon>
        <taxon>Campylobacterota</taxon>
        <taxon>Epsilonproteobacteria</taxon>
        <taxon>Campylobacterales</taxon>
        <taxon>Sulfurimonadaceae</taxon>
        <taxon>Sulfurimonas</taxon>
    </lineage>
</organism>
<keyword evidence="3" id="KW-0175">Coiled coil</keyword>
<evidence type="ECO:0000313" key="5">
    <source>
        <dbReference type="EMBL" id="QFR49775.1"/>
    </source>
</evidence>
<dbReference type="InterPro" id="IPR029787">
    <property type="entry name" value="Nucleotide_cyclase"/>
</dbReference>
<dbReference type="EC" id="2.7.7.65" evidence="1"/>
<dbReference type="Pfam" id="PF00990">
    <property type="entry name" value="GGDEF"/>
    <property type="match status" value="1"/>
</dbReference>
<evidence type="ECO:0000313" key="6">
    <source>
        <dbReference type="Proteomes" id="UP000326944"/>
    </source>
</evidence>
<reference evidence="5 6" key="1">
    <citation type="submission" date="2019-09" db="EMBL/GenBank/DDBJ databases">
        <title>Sulfurimonas gotlandica sp. nov., a chemoautotrophic and psychrotolerant epsilonproteobacterium isolated from a pelagic redoxcline, and an emended description of the genus Sulfurimonas.</title>
        <authorList>
            <person name="Wang S."/>
            <person name="Jiang L."/>
            <person name="Shao S."/>
        </authorList>
    </citation>
    <scope>NUCLEOTIDE SEQUENCE [LARGE SCALE GENOMIC DNA]</scope>
    <source>
        <strain evidence="5 6">GYSZ_1</strain>
    </source>
</reference>
<protein>
    <recommendedName>
        <fullName evidence="1">diguanylate cyclase</fullName>
        <ecNumber evidence="1">2.7.7.65</ecNumber>
    </recommendedName>
</protein>
<dbReference type="EMBL" id="CP043617">
    <property type="protein sequence ID" value="QFR49775.1"/>
    <property type="molecule type" value="Genomic_DNA"/>
</dbReference>
<keyword evidence="6" id="KW-1185">Reference proteome</keyword>
<dbReference type="SMART" id="SM00267">
    <property type="entry name" value="GGDEF"/>
    <property type="match status" value="1"/>
</dbReference>
<evidence type="ECO:0000259" key="4">
    <source>
        <dbReference type="PROSITE" id="PS50887"/>
    </source>
</evidence>
<feature type="domain" description="GGDEF" evidence="4">
    <location>
        <begin position="386"/>
        <end position="516"/>
    </location>
</feature>
<dbReference type="RefSeq" id="WP_152307722.1">
    <property type="nucleotide sequence ID" value="NZ_CP043617.1"/>
</dbReference>
<comment type="catalytic activity">
    <reaction evidence="2">
        <text>2 GTP = 3',3'-c-di-GMP + 2 diphosphate</text>
        <dbReference type="Rhea" id="RHEA:24898"/>
        <dbReference type="ChEBI" id="CHEBI:33019"/>
        <dbReference type="ChEBI" id="CHEBI:37565"/>
        <dbReference type="ChEBI" id="CHEBI:58805"/>
        <dbReference type="EC" id="2.7.7.65"/>
    </reaction>
</comment>
<dbReference type="SUPFAM" id="SSF55073">
    <property type="entry name" value="Nucleotide cyclase"/>
    <property type="match status" value="1"/>
</dbReference>
<dbReference type="FunFam" id="3.30.70.270:FF:000001">
    <property type="entry name" value="Diguanylate cyclase domain protein"/>
    <property type="match status" value="1"/>
</dbReference>
<dbReference type="PANTHER" id="PTHR45138">
    <property type="entry name" value="REGULATORY COMPONENTS OF SENSORY TRANSDUCTION SYSTEM"/>
    <property type="match status" value="1"/>
</dbReference>
<feature type="coiled-coil region" evidence="3">
    <location>
        <begin position="275"/>
        <end position="362"/>
    </location>
</feature>
<dbReference type="NCBIfam" id="TIGR00254">
    <property type="entry name" value="GGDEF"/>
    <property type="match status" value="1"/>
</dbReference>
<gene>
    <name evidence="5" type="ORF">FJR48_08545</name>
</gene>
<evidence type="ECO:0000256" key="1">
    <source>
        <dbReference type="ARBA" id="ARBA00012528"/>
    </source>
</evidence>
<evidence type="ECO:0000256" key="2">
    <source>
        <dbReference type="ARBA" id="ARBA00034247"/>
    </source>
</evidence>
<dbReference type="AlphaFoldDB" id="A0A5P8P273"/>
<dbReference type="InterPro" id="IPR050469">
    <property type="entry name" value="Diguanylate_Cyclase"/>
</dbReference>
<dbReference type="PANTHER" id="PTHR45138:SF9">
    <property type="entry name" value="DIGUANYLATE CYCLASE DGCM-RELATED"/>
    <property type="match status" value="1"/>
</dbReference>
<accession>A0A5P8P273</accession>